<dbReference type="PRINTS" id="PR00385">
    <property type="entry name" value="P450"/>
</dbReference>
<keyword evidence="6 13" id="KW-0479">Metal-binding</keyword>
<dbReference type="InterPro" id="IPR001128">
    <property type="entry name" value="Cyt_P450"/>
</dbReference>
<keyword evidence="8 14" id="KW-0560">Oxidoreductase</keyword>
<comment type="similarity">
    <text evidence="3 14">Belongs to the cytochrome P450 family.</text>
</comment>
<keyword evidence="7 15" id="KW-1133">Transmembrane helix</keyword>
<feature type="transmembrane region" description="Helical" evidence="15">
    <location>
        <begin position="6"/>
        <end position="25"/>
    </location>
</feature>
<comment type="caution">
    <text evidence="16">The sequence shown here is derived from an EMBL/GenBank/DDBJ whole genome shotgun (WGS) entry which is preliminary data.</text>
</comment>
<comment type="cofactor">
    <cofactor evidence="1 13">
        <name>heme</name>
        <dbReference type="ChEBI" id="CHEBI:30413"/>
    </cofactor>
</comment>
<name>A0A5N6JSD7_MONLA</name>
<evidence type="ECO:0000256" key="13">
    <source>
        <dbReference type="PIRSR" id="PIRSR602401-1"/>
    </source>
</evidence>
<evidence type="ECO:0000313" key="17">
    <source>
        <dbReference type="Proteomes" id="UP000326757"/>
    </source>
</evidence>
<keyword evidence="4 13" id="KW-0349">Heme</keyword>
<dbReference type="GO" id="GO:0016020">
    <property type="term" value="C:membrane"/>
    <property type="evidence" value="ECO:0007669"/>
    <property type="project" value="UniProtKB-SubCell"/>
</dbReference>
<dbReference type="SUPFAM" id="SSF48264">
    <property type="entry name" value="Cytochrome P450"/>
    <property type="match status" value="1"/>
</dbReference>
<dbReference type="PANTHER" id="PTHR24305:SF157">
    <property type="entry name" value="N-ACETYLTRYPTOPHAN 6-HYDROXYLASE IVOC-RELATED"/>
    <property type="match status" value="1"/>
</dbReference>
<dbReference type="InterPro" id="IPR002401">
    <property type="entry name" value="Cyt_P450_E_grp-I"/>
</dbReference>
<evidence type="ECO:0000256" key="4">
    <source>
        <dbReference type="ARBA" id="ARBA00022617"/>
    </source>
</evidence>
<organism evidence="16 17">
    <name type="scientific">Monilinia laxa</name>
    <name type="common">Brown rot fungus</name>
    <name type="synonym">Sclerotinia laxa</name>
    <dbReference type="NCBI Taxonomy" id="61186"/>
    <lineage>
        <taxon>Eukaryota</taxon>
        <taxon>Fungi</taxon>
        <taxon>Dikarya</taxon>
        <taxon>Ascomycota</taxon>
        <taxon>Pezizomycotina</taxon>
        <taxon>Leotiomycetes</taxon>
        <taxon>Helotiales</taxon>
        <taxon>Sclerotiniaceae</taxon>
        <taxon>Monilinia</taxon>
    </lineage>
</organism>
<evidence type="ECO:0000256" key="12">
    <source>
        <dbReference type="ARBA" id="ARBA00023136"/>
    </source>
</evidence>
<evidence type="ECO:0000313" key="16">
    <source>
        <dbReference type="EMBL" id="KAB8291535.1"/>
    </source>
</evidence>
<feature type="binding site" description="axial binding residue" evidence="13">
    <location>
        <position position="432"/>
    </location>
    <ligand>
        <name>heme</name>
        <dbReference type="ChEBI" id="CHEBI:30413"/>
    </ligand>
    <ligandPart>
        <name>Fe</name>
        <dbReference type="ChEBI" id="CHEBI:18248"/>
    </ligandPart>
</feature>
<evidence type="ECO:0000256" key="2">
    <source>
        <dbReference type="ARBA" id="ARBA00004167"/>
    </source>
</evidence>
<dbReference type="GO" id="GO:0020037">
    <property type="term" value="F:heme binding"/>
    <property type="evidence" value="ECO:0007669"/>
    <property type="project" value="InterPro"/>
</dbReference>
<keyword evidence="11 14" id="KW-0503">Monooxygenase</keyword>
<dbReference type="CDD" id="cd11062">
    <property type="entry name" value="CYP58-like"/>
    <property type="match status" value="1"/>
</dbReference>
<dbReference type="FunFam" id="1.10.630.10:FF:000069">
    <property type="entry name" value="Cytochrome P450, putative (Eurofung)"/>
    <property type="match status" value="1"/>
</dbReference>
<dbReference type="OrthoDB" id="3945418at2759"/>
<evidence type="ECO:0000256" key="5">
    <source>
        <dbReference type="ARBA" id="ARBA00022692"/>
    </source>
</evidence>
<dbReference type="PANTHER" id="PTHR24305">
    <property type="entry name" value="CYTOCHROME P450"/>
    <property type="match status" value="1"/>
</dbReference>
<evidence type="ECO:0000256" key="8">
    <source>
        <dbReference type="ARBA" id="ARBA00023002"/>
    </source>
</evidence>
<evidence type="ECO:0000256" key="9">
    <source>
        <dbReference type="ARBA" id="ARBA00023004"/>
    </source>
</evidence>
<dbReference type="GO" id="GO:0016705">
    <property type="term" value="F:oxidoreductase activity, acting on paired donors, with incorporation or reduction of molecular oxygen"/>
    <property type="evidence" value="ECO:0007669"/>
    <property type="project" value="InterPro"/>
</dbReference>
<evidence type="ECO:0000256" key="10">
    <source>
        <dbReference type="ARBA" id="ARBA00023026"/>
    </source>
</evidence>
<dbReference type="EMBL" id="VIGI01000014">
    <property type="protein sequence ID" value="KAB8291535.1"/>
    <property type="molecule type" value="Genomic_DNA"/>
</dbReference>
<dbReference type="GO" id="GO:0004497">
    <property type="term" value="F:monooxygenase activity"/>
    <property type="evidence" value="ECO:0007669"/>
    <property type="project" value="UniProtKB-KW"/>
</dbReference>
<evidence type="ECO:0000256" key="11">
    <source>
        <dbReference type="ARBA" id="ARBA00023033"/>
    </source>
</evidence>
<reference evidence="16 17" key="1">
    <citation type="submission" date="2019-06" db="EMBL/GenBank/DDBJ databases">
        <title>Genome Sequence of the Brown Rot Fungal Pathogen Monilinia laxa.</title>
        <authorList>
            <person name="De Miccolis Angelini R.M."/>
            <person name="Landi L."/>
            <person name="Abate D."/>
            <person name="Pollastro S."/>
            <person name="Romanazzi G."/>
            <person name="Faretra F."/>
        </authorList>
    </citation>
    <scope>NUCLEOTIDE SEQUENCE [LARGE SCALE GENOMIC DNA]</scope>
    <source>
        <strain evidence="16 17">Mlax316</strain>
    </source>
</reference>
<dbReference type="Proteomes" id="UP000326757">
    <property type="component" value="Unassembled WGS sequence"/>
</dbReference>
<comment type="subcellular location">
    <subcellularLocation>
        <location evidence="2">Membrane</location>
        <topology evidence="2">Single-pass membrane protein</topology>
    </subcellularLocation>
</comment>
<evidence type="ECO:0000256" key="1">
    <source>
        <dbReference type="ARBA" id="ARBA00001971"/>
    </source>
</evidence>
<protein>
    <recommendedName>
        <fullName evidence="18">Cytochrome P450</fullName>
    </recommendedName>
</protein>
<evidence type="ECO:0008006" key="18">
    <source>
        <dbReference type="Google" id="ProtNLM"/>
    </source>
</evidence>
<dbReference type="Gene3D" id="1.10.630.10">
    <property type="entry name" value="Cytochrome P450"/>
    <property type="match status" value="1"/>
</dbReference>
<evidence type="ECO:0000256" key="14">
    <source>
        <dbReference type="RuleBase" id="RU000461"/>
    </source>
</evidence>
<keyword evidence="9 13" id="KW-0408">Iron</keyword>
<gene>
    <name evidence="16" type="ORF">EYC80_006336</name>
</gene>
<keyword evidence="5 15" id="KW-0812">Transmembrane</keyword>
<keyword evidence="10" id="KW-0843">Virulence</keyword>
<proteinExistence type="inferred from homology"/>
<dbReference type="AlphaFoldDB" id="A0A5N6JSD7"/>
<dbReference type="InterPro" id="IPR017972">
    <property type="entry name" value="Cyt_P450_CS"/>
</dbReference>
<dbReference type="PROSITE" id="PS00086">
    <property type="entry name" value="CYTOCHROME_P450"/>
    <property type="match status" value="1"/>
</dbReference>
<accession>A0A5N6JSD7</accession>
<keyword evidence="12 15" id="KW-0472">Membrane</keyword>
<dbReference type="GO" id="GO:0005506">
    <property type="term" value="F:iron ion binding"/>
    <property type="evidence" value="ECO:0007669"/>
    <property type="project" value="InterPro"/>
</dbReference>
<evidence type="ECO:0000256" key="3">
    <source>
        <dbReference type="ARBA" id="ARBA00010617"/>
    </source>
</evidence>
<evidence type="ECO:0000256" key="6">
    <source>
        <dbReference type="ARBA" id="ARBA00022723"/>
    </source>
</evidence>
<sequence>MNSIIVPIVAILFYAAYGIIWRLYFSPIAKFPGPKLAAVSILYEIYHEIILGGQYTFKIRKMHDEYGPIIRINPWELHINDPDYYDELYVAGGKKRDKYFYFTKQFGNSESMIGTVSHDHHRLRRGIMNRYFSKASVVRLETMIQKHVDSLVLKLRSYRDTKKEVNLSLAFSCFTNDVISEYALGKSDNYVENSEDFQTDLQVAISNVSKISHVTKVFPWILPLMQSMPLWAIRYLDPKFVSVVEFQKGLQTQIGAIINGKNTDHKRSSHPTIFHEILSSDLPSNEKSVERLWQEGQTVIGAGTETTAWTLSVITYHVLANPDILSKLLVETNGESGLKELEQLPYLTAVIQEGLRLSFGVVAHLQRISPDQPLMFDKWEIPPGTPVSMSSLLQHLDPRIFPSPTIFSPTRFLENRSLSKYIISFSKGSRQCLGINLAWAELYLCVRGVIGGLKLVLHDTDVGDVEYYTSASTPASRAILDFSDIKRPASGPHTLVLKSDFLKLAVLTLLSVARKDREAAGD</sequence>
<evidence type="ECO:0000256" key="7">
    <source>
        <dbReference type="ARBA" id="ARBA00022989"/>
    </source>
</evidence>
<evidence type="ECO:0000256" key="15">
    <source>
        <dbReference type="SAM" id="Phobius"/>
    </source>
</evidence>
<dbReference type="Pfam" id="PF00067">
    <property type="entry name" value="p450"/>
    <property type="match status" value="1"/>
</dbReference>
<dbReference type="InterPro" id="IPR050121">
    <property type="entry name" value="Cytochrome_P450_monoxygenase"/>
</dbReference>
<dbReference type="InterPro" id="IPR036396">
    <property type="entry name" value="Cyt_P450_sf"/>
</dbReference>
<keyword evidence="17" id="KW-1185">Reference proteome</keyword>
<dbReference type="PRINTS" id="PR00463">
    <property type="entry name" value="EP450I"/>
</dbReference>